<gene>
    <name evidence="1" type="ORF">GCM10022419_015670</name>
</gene>
<dbReference type="RefSeq" id="WP_345559919.1">
    <property type="nucleotide sequence ID" value="NZ_BAABDQ010000003.1"/>
</dbReference>
<protein>
    <submittedName>
        <fullName evidence="1">Uncharacterized protein</fullName>
    </submittedName>
</protein>
<accession>A0ABP6VMB7</accession>
<comment type="caution">
    <text evidence="1">The sequence shown here is derived from an EMBL/GenBank/DDBJ whole genome shotgun (WGS) entry which is preliminary data.</text>
</comment>
<sequence>MTTGPQDLAADLNTPRLIWVGRDVEVHSAQGYGGTYFEIIIPADTGTSPLALVAALNRLPETARLRDAFNTGDDISFNFWNAA</sequence>
<name>A0ABP6VMB7_9ACTN</name>
<keyword evidence="2" id="KW-1185">Reference proteome</keyword>
<dbReference type="EMBL" id="BAABDQ010000003">
    <property type="protein sequence ID" value="GAA3536723.1"/>
    <property type="molecule type" value="Genomic_DNA"/>
</dbReference>
<evidence type="ECO:0000313" key="1">
    <source>
        <dbReference type="EMBL" id="GAA3536723.1"/>
    </source>
</evidence>
<evidence type="ECO:0000313" key="2">
    <source>
        <dbReference type="Proteomes" id="UP001500630"/>
    </source>
</evidence>
<dbReference type="Proteomes" id="UP001500630">
    <property type="component" value="Unassembled WGS sequence"/>
</dbReference>
<reference evidence="2" key="1">
    <citation type="journal article" date="2019" name="Int. J. Syst. Evol. Microbiol.">
        <title>The Global Catalogue of Microorganisms (GCM) 10K type strain sequencing project: providing services to taxonomists for standard genome sequencing and annotation.</title>
        <authorList>
            <consortium name="The Broad Institute Genomics Platform"/>
            <consortium name="The Broad Institute Genome Sequencing Center for Infectious Disease"/>
            <person name="Wu L."/>
            <person name="Ma J."/>
        </authorList>
    </citation>
    <scope>NUCLEOTIDE SEQUENCE [LARGE SCALE GENOMIC DNA]</scope>
    <source>
        <strain evidence="2">JCM 17326</strain>
    </source>
</reference>
<proteinExistence type="predicted"/>
<organism evidence="1 2">
    <name type="scientific">Nonomuraea rosea</name>
    <dbReference type="NCBI Taxonomy" id="638574"/>
    <lineage>
        <taxon>Bacteria</taxon>
        <taxon>Bacillati</taxon>
        <taxon>Actinomycetota</taxon>
        <taxon>Actinomycetes</taxon>
        <taxon>Streptosporangiales</taxon>
        <taxon>Streptosporangiaceae</taxon>
        <taxon>Nonomuraea</taxon>
    </lineage>
</organism>